<dbReference type="Proteomes" id="UP000705379">
    <property type="component" value="Unassembled WGS sequence"/>
</dbReference>
<name>A0A944C9P0_9HYPH</name>
<accession>A0A944C9P0</accession>
<evidence type="ECO:0000313" key="3">
    <source>
        <dbReference type="Proteomes" id="UP000705379"/>
    </source>
</evidence>
<evidence type="ECO:0000313" key="2">
    <source>
        <dbReference type="EMBL" id="MBS8258662.1"/>
    </source>
</evidence>
<organism evidence="2 3">
    <name type="scientific">Roseibium polysiphoniae</name>
    <dbReference type="NCBI Taxonomy" id="2571221"/>
    <lineage>
        <taxon>Bacteria</taxon>
        <taxon>Pseudomonadati</taxon>
        <taxon>Pseudomonadota</taxon>
        <taxon>Alphaproteobacteria</taxon>
        <taxon>Hyphomicrobiales</taxon>
        <taxon>Stappiaceae</taxon>
        <taxon>Roseibium</taxon>
    </lineage>
</organism>
<keyword evidence="1" id="KW-0732">Signal</keyword>
<dbReference type="InterPro" id="IPR038714">
    <property type="entry name" value="YfeY-like_sf"/>
</dbReference>
<evidence type="ECO:0000256" key="1">
    <source>
        <dbReference type="SAM" id="SignalP"/>
    </source>
</evidence>
<dbReference type="InterPro" id="IPR010938">
    <property type="entry name" value="DUF1131"/>
</dbReference>
<dbReference type="EMBL" id="QTKU01000001">
    <property type="protein sequence ID" value="MBS8258662.1"/>
    <property type="molecule type" value="Genomic_DNA"/>
</dbReference>
<sequence>MRSPLPGFACLLGLLAAACSPTVDYDGPVQIARTSNVTLVQINDDTVGGITAETTYGEKSIAAALPGFTTEGVQTAVEDTTEWAIAAFNSDGFQVLQVFKGKGGKVRTVHGVTHHLQGPNGERIGMTFSEIGSASADCRVGRNLWRGMAICKSKGHKNVELVYAIPGYQGPFDRLPPSKELFDAQLQRIVWTPRS</sequence>
<reference evidence="2" key="2">
    <citation type="journal article" date="2021" name="Microorganisms">
        <title>Bacterial Dimethylsulfoniopropionate Biosynthesis in the East China Sea.</title>
        <authorList>
            <person name="Liu J."/>
            <person name="Zhang Y."/>
            <person name="Liu J."/>
            <person name="Zhong H."/>
            <person name="Williams B.T."/>
            <person name="Zheng Y."/>
            <person name="Curson A.R.J."/>
            <person name="Sun C."/>
            <person name="Sun H."/>
            <person name="Song D."/>
            <person name="Wagner Mackenzie B."/>
            <person name="Bermejo Martinez A."/>
            <person name="Todd J.D."/>
            <person name="Zhang X.H."/>
        </authorList>
    </citation>
    <scope>NUCLEOTIDE SEQUENCE</scope>
    <source>
        <strain evidence="2">AESS21</strain>
    </source>
</reference>
<reference evidence="2" key="1">
    <citation type="submission" date="2018-08" db="EMBL/GenBank/DDBJ databases">
        <authorList>
            <person name="Jin W."/>
            <person name="Wang H."/>
            <person name="Yang Y."/>
            <person name="Li M."/>
            <person name="Liu J."/>
        </authorList>
    </citation>
    <scope>NUCLEOTIDE SEQUENCE</scope>
    <source>
        <strain evidence="2">AESS21</strain>
    </source>
</reference>
<protein>
    <submittedName>
        <fullName evidence="2">DUF1131 family protein</fullName>
    </submittedName>
</protein>
<dbReference type="Gene3D" id="2.60.460.10">
    <property type="entry name" value="protein yfey like domain"/>
    <property type="match status" value="1"/>
</dbReference>
<proteinExistence type="predicted"/>
<feature type="signal peptide" evidence="1">
    <location>
        <begin position="1"/>
        <end position="25"/>
    </location>
</feature>
<gene>
    <name evidence="2" type="ORF">DYI23_00395</name>
</gene>
<dbReference type="AlphaFoldDB" id="A0A944C9P0"/>
<dbReference type="Pfam" id="PF06572">
    <property type="entry name" value="DUF1131"/>
    <property type="match status" value="1"/>
</dbReference>
<feature type="chain" id="PRO_5037651449" evidence="1">
    <location>
        <begin position="26"/>
        <end position="195"/>
    </location>
</feature>
<dbReference type="PROSITE" id="PS51257">
    <property type="entry name" value="PROKAR_LIPOPROTEIN"/>
    <property type="match status" value="1"/>
</dbReference>
<dbReference type="RefSeq" id="WP_213214439.1">
    <property type="nucleotide sequence ID" value="NZ_JBDWBU010000084.1"/>
</dbReference>
<comment type="caution">
    <text evidence="2">The sequence shown here is derived from an EMBL/GenBank/DDBJ whole genome shotgun (WGS) entry which is preliminary data.</text>
</comment>